<keyword evidence="1" id="KW-1133">Transmembrane helix</keyword>
<evidence type="ECO:0000259" key="2">
    <source>
        <dbReference type="Pfam" id="PF12158"/>
    </source>
</evidence>
<gene>
    <name evidence="3" type="ORF">Pan181_53950</name>
</gene>
<evidence type="ECO:0000313" key="3">
    <source>
        <dbReference type="EMBL" id="QDU59154.1"/>
    </source>
</evidence>
<dbReference type="AlphaFoldDB" id="A0A518AWP9"/>
<dbReference type="Pfam" id="PF12158">
    <property type="entry name" value="DUF3592"/>
    <property type="match status" value="1"/>
</dbReference>
<reference evidence="3 4" key="1">
    <citation type="submission" date="2019-02" db="EMBL/GenBank/DDBJ databases">
        <title>Deep-cultivation of Planctomycetes and their phenomic and genomic characterization uncovers novel biology.</title>
        <authorList>
            <person name="Wiegand S."/>
            <person name="Jogler M."/>
            <person name="Boedeker C."/>
            <person name="Pinto D."/>
            <person name="Vollmers J."/>
            <person name="Rivas-Marin E."/>
            <person name="Kohn T."/>
            <person name="Peeters S.H."/>
            <person name="Heuer A."/>
            <person name="Rast P."/>
            <person name="Oberbeckmann S."/>
            <person name="Bunk B."/>
            <person name="Jeske O."/>
            <person name="Meyerdierks A."/>
            <person name="Storesund J.E."/>
            <person name="Kallscheuer N."/>
            <person name="Luecker S."/>
            <person name="Lage O.M."/>
            <person name="Pohl T."/>
            <person name="Merkel B.J."/>
            <person name="Hornburger P."/>
            <person name="Mueller R.-W."/>
            <person name="Bruemmer F."/>
            <person name="Labrenz M."/>
            <person name="Spormann A.M."/>
            <person name="Op den Camp H."/>
            <person name="Overmann J."/>
            <person name="Amann R."/>
            <person name="Jetten M.S.M."/>
            <person name="Mascher T."/>
            <person name="Medema M.H."/>
            <person name="Devos D.P."/>
            <person name="Kaster A.-K."/>
            <person name="Ovreas L."/>
            <person name="Rohde M."/>
            <person name="Galperin M.Y."/>
            <person name="Jogler C."/>
        </authorList>
    </citation>
    <scope>NUCLEOTIDE SEQUENCE [LARGE SCALE GENOMIC DNA]</scope>
    <source>
        <strain evidence="3 4">Pan181</strain>
    </source>
</reference>
<dbReference type="Proteomes" id="UP000315750">
    <property type="component" value="Chromosome"/>
</dbReference>
<feature type="domain" description="DUF3592" evidence="2">
    <location>
        <begin position="49"/>
        <end position="133"/>
    </location>
</feature>
<sequence>MEFVEKLIAWATLNHLIGLGMALFGAVGLAWSSYKAWLGGSSLFWREAVGEIIEVSVKQQRDHDGDRVYAPRVDYRYQVNSVDYENKEGQFRVIETRSSKTWATEQTKPYAMGERVVVYYNPWCHSQSVLEQGCSLIVLVVWGVALATLLGGLFLLGLLHL</sequence>
<dbReference type="OrthoDB" id="4750277at2"/>
<keyword evidence="4" id="KW-1185">Reference proteome</keyword>
<dbReference type="RefSeq" id="WP_145251869.1">
    <property type="nucleotide sequence ID" value="NZ_CP036278.1"/>
</dbReference>
<dbReference type="EMBL" id="CP036278">
    <property type="protein sequence ID" value="QDU59154.1"/>
    <property type="molecule type" value="Genomic_DNA"/>
</dbReference>
<organism evidence="3 4">
    <name type="scientific">Aeoliella mucimassa</name>
    <dbReference type="NCBI Taxonomy" id="2527972"/>
    <lineage>
        <taxon>Bacteria</taxon>
        <taxon>Pseudomonadati</taxon>
        <taxon>Planctomycetota</taxon>
        <taxon>Planctomycetia</taxon>
        <taxon>Pirellulales</taxon>
        <taxon>Lacipirellulaceae</taxon>
        <taxon>Aeoliella</taxon>
    </lineage>
</organism>
<feature type="transmembrane region" description="Helical" evidence="1">
    <location>
        <begin position="7"/>
        <end position="31"/>
    </location>
</feature>
<accession>A0A518AWP9</accession>
<protein>
    <recommendedName>
        <fullName evidence="2">DUF3592 domain-containing protein</fullName>
    </recommendedName>
</protein>
<keyword evidence="1" id="KW-0812">Transmembrane</keyword>
<keyword evidence="1" id="KW-0472">Membrane</keyword>
<evidence type="ECO:0000256" key="1">
    <source>
        <dbReference type="SAM" id="Phobius"/>
    </source>
</evidence>
<feature type="transmembrane region" description="Helical" evidence="1">
    <location>
        <begin position="136"/>
        <end position="159"/>
    </location>
</feature>
<dbReference type="InterPro" id="IPR021994">
    <property type="entry name" value="DUF3592"/>
</dbReference>
<evidence type="ECO:0000313" key="4">
    <source>
        <dbReference type="Proteomes" id="UP000315750"/>
    </source>
</evidence>
<proteinExistence type="predicted"/>
<name>A0A518AWP9_9BACT</name>
<dbReference type="KEGG" id="amuc:Pan181_53950"/>